<evidence type="ECO:0000313" key="2">
    <source>
        <dbReference type="Proteomes" id="UP001630127"/>
    </source>
</evidence>
<gene>
    <name evidence="1" type="ORF">ACH5RR_040823</name>
</gene>
<reference evidence="1 2" key="1">
    <citation type="submission" date="2024-11" db="EMBL/GenBank/DDBJ databases">
        <title>A near-complete genome assembly of Cinchona calisaya.</title>
        <authorList>
            <person name="Lian D.C."/>
            <person name="Zhao X.W."/>
            <person name="Wei L."/>
        </authorList>
    </citation>
    <scope>NUCLEOTIDE SEQUENCE [LARGE SCALE GENOMIC DNA]</scope>
    <source>
        <tissue evidence="1">Nenye</tissue>
    </source>
</reference>
<sequence length="255" mass="28045">MGFPTSGSFKQFCIKKGPSSVVKQAVLKGKKLFNSGLTWRVKNGLKARFWLDNWTSLGPIRNLVQGPLNLEEEFILEVRNKSLFDPPKRPFDLVNFCLGVAIEFVFLGPSNKGSPNLVEQLIGWVLPPPPHTTKLNTDGSSMGNPGQAGAVQGAFSGIALEVGFVASLEGLAWALTCWLNHRQLETASKCWLTNSILTFTLGQIAVHNKKINHAQVQLPIPDVDRLGNTCRKKIELSEADLRDCFNAASTKYNKV</sequence>
<organism evidence="1 2">
    <name type="scientific">Cinchona calisaya</name>
    <dbReference type="NCBI Taxonomy" id="153742"/>
    <lineage>
        <taxon>Eukaryota</taxon>
        <taxon>Viridiplantae</taxon>
        <taxon>Streptophyta</taxon>
        <taxon>Embryophyta</taxon>
        <taxon>Tracheophyta</taxon>
        <taxon>Spermatophyta</taxon>
        <taxon>Magnoliopsida</taxon>
        <taxon>eudicotyledons</taxon>
        <taxon>Gunneridae</taxon>
        <taxon>Pentapetalae</taxon>
        <taxon>asterids</taxon>
        <taxon>lamiids</taxon>
        <taxon>Gentianales</taxon>
        <taxon>Rubiaceae</taxon>
        <taxon>Cinchonoideae</taxon>
        <taxon>Cinchoneae</taxon>
        <taxon>Cinchona</taxon>
    </lineage>
</organism>
<dbReference type="AlphaFoldDB" id="A0ABD2XTT6"/>
<accession>A0ABD2XTT6</accession>
<proteinExistence type="predicted"/>
<dbReference type="EMBL" id="JBJUIK010000017">
    <property type="protein sequence ID" value="KAL3498091.1"/>
    <property type="molecule type" value="Genomic_DNA"/>
</dbReference>
<comment type="caution">
    <text evidence="1">The sequence shown here is derived from an EMBL/GenBank/DDBJ whole genome shotgun (WGS) entry which is preliminary data.</text>
</comment>
<evidence type="ECO:0008006" key="3">
    <source>
        <dbReference type="Google" id="ProtNLM"/>
    </source>
</evidence>
<evidence type="ECO:0000313" key="1">
    <source>
        <dbReference type="EMBL" id="KAL3498091.1"/>
    </source>
</evidence>
<protein>
    <recommendedName>
        <fullName evidence="3">RNase H type-1 domain-containing protein</fullName>
    </recommendedName>
</protein>
<keyword evidence="2" id="KW-1185">Reference proteome</keyword>
<name>A0ABD2XTT6_9GENT</name>
<dbReference type="Proteomes" id="UP001630127">
    <property type="component" value="Unassembled WGS sequence"/>
</dbReference>